<dbReference type="PANTHER" id="PTHR23280">
    <property type="entry name" value="4.1 G PROTEIN"/>
    <property type="match status" value="1"/>
</dbReference>
<feature type="domain" description="FERM" evidence="1">
    <location>
        <begin position="19"/>
        <end position="258"/>
    </location>
</feature>
<evidence type="ECO:0000259" key="1">
    <source>
        <dbReference type="PROSITE" id="PS50057"/>
    </source>
</evidence>
<dbReference type="CDD" id="cd14473">
    <property type="entry name" value="FERM_B-lobe"/>
    <property type="match status" value="1"/>
</dbReference>
<dbReference type="SUPFAM" id="SSF54236">
    <property type="entry name" value="Ubiquitin-like"/>
    <property type="match status" value="1"/>
</dbReference>
<dbReference type="InterPro" id="IPR019748">
    <property type="entry name" value="FERM_central"/>
</dbReference>
<dbReference type="InParanoid" id="T1G790"/>
<dbReference type="RefSeq" id="XP_009028634.1">
    <property type="nucleotide sequence ID" value="XM_009030386.1"/>
</dbReference>
<dbReference type="STRING" id="6412.T1G790"/>
<dbReference type="AlphaFoldDB" id="T1G790"/>
<dbReference type="InterPro" id="IPR019749">
    <property type="entry name" value="Band_41_domain"/>
</dbReference>
<dbReference type="SUPFAM" id="SSF50729">
    <property type="entry name" value="PH domain-like"/>
    <property type="match status" value="1"/>
</dbReference>
<dbReference type="InterPro" id="IPR018979">
    <property type="entry name" value="FERM_N"/>
</dbReference>
<dbReference type="GO" id="GO:0008092">
    <property type="term" value="F:cytoskeletal protein binding"/>
    <property type="evidence" value="ECO:0007669"/>
    <property type="project" value="InterPro"/>
</dbReference>
<reference evidence="3" key="3">
    <citation type="submission" date="2015-06" db="UniProtKB">
        <authorList>
            <consortium name="EnsemblMetazoa"/>
        </authorList>
    </citation>
    <scope>IDENTIFICATION</scope>
</reference>
<dbReference type="Pfam" id="PF00373">
    <property type="entry name" value="FERM_M"/>
    <property type="match status" value="1"/>
</dbReference>
<dbReference type="InterPro" id="IPR011993">
    <property type="entry name" value="PH-like_dom_sf"/>
</dbReference>
<dbReference type="Pfam" id="PF09379">
    <property type="entry name" value="FERM_N"/>
    <property type="match status" value="1"/>
</dbReference>
<dbReference type="FunFam" id="1.20.80.10:FF:000006">
    <property type="entry name" value="FERM domain-containing protein 5 isoform X1"/>
    <property type="match status" value="1"/>
</dbReference>
<reference evidence="4" key="1">
    <citation type="submission" date="2012-12" db="EMBL/GenBank/DDBJ databases">
        <authorList>
            <person name="Hellsten U."/>
            <person name="Grimwood J."/>
            <person name="Chapman J.A."/>
            <person name="Shapiro H."/>
            <person name="Aerts A."/>
            <person name="Otillar R.P."/>
            <person name="Terry A.Y."/>
            <person name="Boore J.L."/>
            <person name="Simakov O."/>
            <person name="Marletaz F."/>
            <person name="Cho S.-J."/>
            <person name="Edsinger-Gonzales E."/>
            <person name="Havlak P."/>
            <person name="Kuo D.-H."/>
            <person name="Larsson T."/>
            <person name="Lv J."/>
            <person name="Arendt D."/>
            <person name="Savage R."/>
            <person name="Osoegawa K."/>
            <person name="de Jong P."/>
            <person name="Lindberg D.R."/>
            <person name="Seaver E.C."/>
            <person name="Weisblat D.A."/>
            <person name="Putnam N.H."/>
            <person name="Grigoriev I.V."/>
            <person name="Rokhsar D.S."/>
        </authorList>
    </citation>
    <scope>NUCLEOTIDE SEQUENCE</scope>
</reference>
<dbReference type="PROSITE" id="PS00660">
    <property type="entry name" value="FERM_1"/>
    <property type="match status" value="1"/>
</dbReference>
<dbReference type="GeneID" id="20216937"/>
<evidence type="ECO:0000313" key="2">
    <source>
        <dbReference type="EMBL" id="ESN93224.1"/>
    </source>
</evidence>
<dbReference type="PANTHER" id="PTHR23280:SF32">
    <property type="entry name" value="FI22325P1"/>
    <property type="match status" value="1"/>
</dbReference>
<organism evidence="3 4">
    <name type="scientific">Helobdella robusta</name>
    <name type="common">Californian leech</name>
    <dbReference type="NCBI Taxonomy" id="6412"/>
    <lineage>
        <taxon>Eukaryota</taxon>
        <taxon>Metazoa</taxon>
        <taxon>Spiralia</taxon>
        <taxon>Lophotrochozoa</taxon>
        <taxon>Annelida</taxon>
        <taxon>Clitellata</taxon>
        <taxon>Hirudinea</taxon>
        <taxon>Rhynchobdellida</taxon>
        <taxon>Glossiphoniidae</taxon>
        <taxon>Helobdella</taxon>
    </lineage>
</organism>
<dbReference type="EMBL" id="KB097628">
    <property type="protein sequence ID" value="ESN93224.1"/>
    <property type="molecule type" value="Genomic_DNA"/>
</dbReference>
<dbReference type="InterPro" id="IPR035963">
    <property type="entry name" value="FERM_2"/>
</dbReference>
<dbReference type="InterPro" id="IPR000798">
    <property type="entry name" value="Ez/rad/moesin-like"/>
</dbReference>
<dbReference type="PRINTS" id="PR00935">
    <property type="entry name" value="BAND41"/>
</dbReference>
<dbReference type="OrthoDB" id="6266673at2759"/>
<protein>
    <recommendedName>
        <fullName evidence="1">FERM domain-containing protein</fullName>
    </recommendedName>
</protein>
<dbReference type="PROSITE" id="PS50057">
    <property type="entry name" value="FERM_3"/>
    <property type="match status" value="1"/>
</dbReference>
<dbReference type="FunFam" id="3.10.20.90:FF:000002">
    <property type="entry name" value="Erythrocyte protein band 4.1-like 3"/>
    <property type="match status" value="1"/>
</dbReference>
<dbReference type="EnsemblMetazoa" id="HelroT89129">
    <property type="protein sequence ID" value="HelroP89129"/>
    <property type="gene ID" value="HelroG89129"/>
</dbReference>
<name>T1G790_HELRO</name>
<dbReference type="SMART" id="SM00295">
    <property type="entry name" value="B41"/>
    <property type="match status" value="1"/>
</dbReference>
<sequence length="258" mass="30655">MFRKRFGHRYKQSADEKNFSCTIRFLDDSEPLSFSYQKDTKGQEIFDQVCHCLDLFEKDYFGLRYIDIEKQRHWLDLLKPVYRQLKFVDPLVLCFRVKFYPSDPTKLKEEITRYFLFLQLRRDLHHGRLLCSQNDANLLAAFIIQSEIGDYDNEERLTNYVGKFKMLPKQSQRQEEKIRELHKSFIGLTPAEAEMKFLIKSCKLETYGVDPHPVKDGSGNLIYLGINHLGIVTFQGNKRTRIFNWFVALYNYIAFTVC</sequence>
<dbReference type="PRINTS" id="PR00661">
    <property type="entry name" value="ERMFAMILY"/>
</dbReference>
<dbReference type="InterPro" id="IPR029071">
    <property type="entry name" value="Ubiquitin-like_domsf"/>
</dbReference>
<dbReference type="EMBL" id="AMQM01007488">
    <property type="status" value="NOT_ANNOTATED_CDS"/>
    <property type="molecule type" value="Genomic_DNA"/>
</dbReference>
<dbReference type="CTD" id="20216937"/>
<evidence type="ECO:0000313" key="3">
    <source>
        <dbReference type="EnsemblMetazoa" id="HelroP89129"/>
    </source>
</evidence>
<dbReference type="HOGENOM" id="CLU_003623_1_4_1"/>
<gene>
    <name evidence="3" type="primary">20216937</name>
    <name evidence="2" type="ORF">HELRODRAFT_89129</name>
</gene>
<dbReference type="Gene3D" id="1.20.80.10">
    <property type="match status" value="1"/>
</dbReference>
<dbReference type="Proteomes" id="UP000015101">
    <property type="component" value="Unassembled WGS sequence"/>
</dbReference>
<dbReference type="CDD" id="cd17102">
    <property type="entry name" value="FERM_F1_FRMD3"/>
    <property type="match status" value="1"/>
</dbReference>
<reference evidence="2 4" key="2">
    <citation type="journal article" date="2013" name="Nature">
        <title>Insights into bilaterian evolution from three spiralian genomes.</title>
        <authorList>
            <person name="Simakov O."/>
            <person name="Marletaz F."/>
            <person name="Cho S.J."/>
            <person name="Edsinger-Gonzales E."/>
            <person name="Havlak P."/>
            <person name="Hellsten U."/>
            <person name="Kuo D.H."/>
            <person name="Larsson T."/>
            <person name="Lv J."/>
            <person name="Arendt D."/>
            <person name="Savage R."/>
            <person name="Osoegawa K."/>
            <person name="de Jong P."/>
            <person name="Grimwood J."/>
            <person name="Chapman J.A."/>
            <person name="Shapiro H."/>
            <person name="Aerts A."/>
            <person name="Otillar R.P."/>
            <person name="Terry A.Y."/>
            <person name="Boore J.L."/>
            <person name="Grigoriev I.V."/>
            <person name="Lindberg D.R."/>
            <person name="Seaver E.C."/>
            <person name="Weisblat D.A."/>
            <person name="Putnam N.H."/>
            <person name="Rokhsar D.S."/>
        </authorList>
    </citation>
    <scope>NUCLEOTIDE SEQUENCE</scope>
</reference>
<dbReference type="OMA" id="RWIDISK"/>
<proteinExistence type="predicted"/>
<dbReference type="Gene3D" id="3.10.20.90">
    <property type="entry name" value="Phosphatidylinositol 3-kinase Catalytic Subunit, Chain A, domain 1"/>
    <property type="match status" value="1"/>
</dbReference>
<dbReference type="InterPro" id="IPR014352">
    <property type="entry name" value="FERM/acyl-CoA-bd_prot_sf"/>
</dbReference>
<accession>T1G790</accession>
<dbReference type="InterPro" id="IPR019747">
    <property type="entry name" value="FERM_CS"/>
</dbReference>
<dbReference type="eggNOG" id="KOG3530">
    <property type="taxonomic scope" value="Eukaryota"/>
</dbReference>
<keyword evidence="4" id="KW-1185">Reference proteome</keyword>
<dbReference type="SUPFAM" id="SSF47031">
    <property type="entry name" value="Second domain of FERM"/>
    <property type="match status" value="1"/>
</dbReference>
<dbReference type="KEGG" id="hro:HELRODRAFT_89129"/>
<dbReference type="Gene3D" id="2.30.29.30">
    <property type="entry name" value="Pleckstrin-homology domain (PH domain)/Phosphotyrosine-binding domain (PTB)"/>
    <property type="match status" value="1"/>
</dbReference>
<evidence type="ECO:0000313" key="4">
    <source>
        <dbReference type="Proteomes" id="UP000015101"/>
    </source>
</evidence>
<dbReference type="InterPro" id="IPR000299">
    <property type="entry name" value="FERM_domain"/>
</dbReference>